<organism evidence="4 5">
    <name type="scientific">Microbacterium imperiale</name>
    <dbReference type="NCBI Taxonomy" id="33884"/>
    <lineage>
        <taxon>Bacteria</taxon>
        <taxon>Bacillati</taxon>
        <taxon>Actinomycetota</taxon>
        <taxon>Actinomycetes</taxon>
        <taxon>Micrococcales</taxon>
        <taxon>Microbacteriaceae</taxon>
        <taxon>Microbacterium</taxon>
    </lineage>
</organism>
<evidence type="ECO:0000259" key="3">
    <source>
        <dbReference type="Pfam" id="PF13614"/>
    </source>
</evidence>
<dbReference type="RefSeq" id="WP_210006562.1">
    <property type="nucleotide sequence ID" value="NZ_BSEO01000014.1"/>
</dbReference>
<proteinExistence type="inferred from homology"/>
<evidence type="ECO:0000256" key="2">
    <source>
        <dbReference type="ARBA" id="ARBA00059092"/>
    </source>
</evidence>
<name>A0A9W6M3X0_9MICO</name>
<evidence type="ECO:0000313" key="5">
    <source>
        <dbReference type="Proteomes" id="UP001142317"/>
    </source>
</evidence>
<reference evidence="4" key="2">
    <citation type="submission" date="2023-01" db="EMBL/GenBank/DDBJ databases">
        <authorList>
            <person name="Sun Q."/>
            <person name="Evtushenko L."/>
        </authorList>
    </citation>
    <scope>NUCLEOTIDE SEQUENCE</scope>
    <source>
        <strain evidence="4">VKM Ac-1447</strain>
    </source>
</reference>
<comment type="similarity">
    <text evidence="1">Belongs to the ParA family.</text>
</comment>
<dbReference type="PANTHER" id="PTHR13696:SF52">
    <property type="entry name" value="PARA FAMILY PROTEIN CT_582"/>
    <property type="match status" value="1"/>
</dbReference>
<dbReference type="Proteomes" id="UP001142317">
    <property type="component" value="Unassembled WGS sequence"/>
</dbReference>
<feature type="domain" description="AAA" evidence="3">
    <location>
        <begin position="43"/>
        <end position="222"/>
    </location>
</feature>
<dbReference type="FunFam" id="3.40.50.300:FF:000285">
    <property type="entry name" value="Sporulation initiation inhibitor Soj"/>
    <property type="match status" value="1"/>
</dbReference>
<reference evidence="4" key="1">
    <citation type="journal article" date="2014" name="Int. J. Syst. Evol. Microbiol.">
        <title>Complete genome sequence of Corynebacterium casei LMG S-19264T (=DSM 44701T), isolated from a smear-ripened cheese.</title>
        <authorList>
            <consortium name="US DOE Joint Genome Institute (JGI-PGF)"/>
            <person name="Walter F."/>
            <person name="Albersmeier A."/>
            <person name="Kalinowski J."/>
            <person name="Ruckert C."/>
        </authorList>
    </citation>
    <scope>NUCLEOTIDE SEQUENCE</scope>
    <source>
        <strain evidence="4">VKM Ac-1447</strain>
    </source>
</reference>
<dbReference type="InterPro" id="IPR025669">
    <property type="entry name" value="AAA_dom"/>
</dbReference>
<gene>
    <name evidence="4" type="ORF">GCM10017586_19920</name>
</gene>
<dbReference type="PANTHER" id="PTHR13696">
    <property type="entry name" value="P-LOOP CONTAINING NUCLEOSIDE TRIPHOSPHATE HYDROLASE"/>
    <property type="match status" value="1"/>
</dbReference>
<accession>A0A9W6M3X0</accession>
<evidence type="ECO:0000256" key="1">
    <source>
        <dbReference type="ARBA" id="ARBA00006976"/>
    </source>
</evidence>
<dbReference type="Pfam" id="PF13614">
    <property type="entry name" value="AAA_31"/>
    <property type="match status" value="1"/>
</dbReference>
<keyword evidence="5" id="KW-1185">Reference proteome</keyword>
<dbReference type="CDD" id="cd02042">
    <property type="entry name" value="ParAB_family"/>
    <property type="match status" value="1"/>
</dbReference>
<dbReference type="SUPFAM" id="SSF52540">
    <property type="entry name" value="P-loop containing nucleoside triphosphate hydrolases"/>
    <property type="match status" value="1"/>
</dbReference>
<evidence type="ECO:0000313" key="4">
    <source>
        <dbReference type="EMBL" id="GLJ80309.1"/>
    </source>
</evidence>
<protein>
    <submittedName>
        <fullName evidence="4">Chromosome partitioning protein</fullName>
    </submittedName>
</protein>
<dbReference type="AlphaFoldDB" id="A0A9W6M3X0"/>
<sequence>MAESESGRASLTFDSPLARELADLSSRRRALDTVRVDFTGEPRVLTVSNQKGGVGKTTTTVNLAASLASLGARVLVIDLDPQGNASTALGVPHSADIPSVYDVLIDQFPLADIVQVSPESPNLLCAPSTIHLAGAEIELVSQVAREHRLRTAVEEYLASSADRIDFVLIDCPPSLGLLTINAFTAAHELLIPIQCEYYALEGLSQLLGSVSMIQKHLNERLHLSTILLTMYDGRTRLAQQVADEVRSHFPNEVLRTVIPRSVRVSEAPSFGQTVIAYDGQSAGAVAYREAAVEIAQRASAATHENKGEA</sequence>
<dbReference type="Gene3D" id="3.40.50.300">
    <property type="entry name" value="P-loop containing nucleotide triphosphate hydrolases"/>
    <property type="match status" value="1"/>
</dbReference>
<dbReference type="EMBL" id="BSEO01000014">
    <property type="protein sequence ID" value="GLJ80309.1"/>
    <property type="molecule type" value="Genomic_DNA"/>
</dbReference>
<comment type="function">
    <text evidence="2">May play a role in septum formation.</text>
</comment>
<dbReference type="InterPro" id="IPR050678">
    <property type="entry name" value="DNA_Partitioning_ATPase"/>
</dbReference>
<comment type="caution">
    <text evidence="4">The sequence shown here is derived from an EMBL/GenBank/DDBJ whole genome shotgun (WGS) entry which is preliminary data.</text>
</comment>
<dbReference type="InterPro" id="IPR027417">
    <property type="entry name" value="P-loop_NTPase"/>
</dbReference>